<keyword evidence="1" id="KW-0812">Transmembrane</keyword>
<evidence type="ECO:0000313" key="2">
    <source>
        <dbReference type="EMBL" id="GIE02804.1"/>
    </source>
</evidence>
<dbReference type="EMBL" id="BOML01000034">
    <property type="protein sequence ID" value="GIE02804.1"/>
    <property type="molecule type" value="Genomic_DNA"/>
</dbReference>
<proteinExistence type="predicted"/>
<feature type="transmembrane region" description="Helical" evidence="1">
    <location>
        <begin position="29"/>
        <end position="47"/>
    </location>
</feature>
<evidence type="ECO:0000256" key="1">
    <source>
        <dbReference type="SAM" id="Phobius"/>
    </source>
</evidence>
<keyword evidence="3" id="KW-1185">Reference proteome</keyword>
<gene>
    <name evidence="2" type="ORF">Adu01nite_41540</name>
</gene>
<organism evidence="2 3">
    <name type="scientific">Paractinoplanes durhamensis</name>
    <dbReference type="NCBI Taxonomy" id="113563"/>
    <lineage>
        <taxon>Bacteria</taxon>
        <taxon>Bacillati</taxon>
        <taxon>Actinomycetota</taxon>
        <taxon>Actinomycetes</taxon>
        <taxon>Micromonosporales</taxon>
        <taxon>Micromonosporaceae</taxon>
        <taxon>Paractinoplanes</taxon>
    </lineage>
</organism>
<comment type="caution">
    <text evidence="2">The sequence shown here is derived from an EMBL/GenBank/DDBJ whole genome shotgun (WGS) entry which is preliminary data.</text>
</comment>
<reference evidence="2 3" key="1">
    <citation type="submission" date="2021-01" db="EMBL/GenBank/DDBJ databases">
        <title>Whole genome shotgun sequence of Actinoplanes durhamensis NBRC 14914.</title>
        <authorList>
            <person name="Komaki H."/>
            <person name="Tamura T."/>
        </authorList>
    </citation>
    <scope>NUCLEOTIDE SEQUENCE [LARGE SCALE GENOMIC DNA]</scope>
    <source>
        <strain evidence="2 3">NBRC 14914</strain>
    </source>
</reference>
<dbReference type="Proteomes" id="UP000637628">
    <property type="component" value="Unassembled WGS sequence"/>
</dbReference>
<protein>
    <submittedName>
        <fullName evidence="2">Uncharacterized protein</fullName>
    </submittedName>
</protein>
<evidence type="ECO:0000313" key="3">
    <source>
        <dbReference type="Proteomes" id="UP000637628"/>
    </source>
</evidence>
<accession>A0ABQ3YZU2</accession>
<keyword evidence="1" id="KW-0472">Membrane</keyword>
<sequence length="76" mass="7959">MVGVACAPFAAIGFLHALGRSGDFGVLGKWYVMVPLAVAGFFAWHLIEKAASWATRRTASATEPASAVGNQSHETP</sequence>
<keyword evidence="1" id="KW-1133">Transmembrane helix</keyword>
<name>A0ABQ3YZU2_9ACTN</name>